<keyword evidence="2" id="KW-1185">Reference proteome</keyword>
<dbReference type="Proteomes" id="UP001175211">
    <property type="component" value="Unassembled WGS sequence"/>
</dbReference>
<organism evidence="1 2">
    <name type="scientific">Armillaria tabescens</name>
    <name type="common">Ringless honey mushroom</name>
    <name type="synonym">Agaricus tabescens</name>
    <dbReference type="NCBI Taxonomy" id="1929756"/>
    <lineage>
        <taxon>Eukaryota</taxon>
        <taxon>Fungi</taxon>
        <taxon>Dikarya</taxon>
        <taxon>Basidiomycota</taxon>
        <taxon>Agaricomycotina</taxon>
        <taxon>Agaricomycetes</taxon>
        <taxon>Agaricomycetidae</taxon>
        <taxon>Agaricales</taxon>
        <taxon>Marasmiineae</taxon>
        <taxon>Physalacriaceae</taxon>
        <taxon>Desarmillaria</taxon>
    </lineage>
</organism>
<dbReference type="AlphaFoldDB" id="A0AA39MN35"/>
<dbReference type="RefSeq" id="XP_060323736.1">
    <property type="nucleotide sequence ID" value="XM_060468114.1"/>
</dbReference>
<evidence type="ECO:0000313" key="1">
    <source>
        <dbReference type="EMBL" id="KAK0440881.1"/>
    </source>
</evidence>
<gene>
    <name evidence="1" type="ORF">EV420DRAFT_1279046</name>
</gene>
<dbReference type="GeneID" id="85351662"/>
<dbReference type="EMBL" id="JAUEPS010000074">
    <property type="protein sequence ID" value="KAK0440881.1"/>
    <property type="molecule type" value="Genomic_DNA"/>
</dbReference>
<sequence length="212" mass="24213">MIRVVVGPPVSRNKTPLSDIAANTLVQHYNSGPSPKVHHPLNPAVRHSKPLNKKAQFFEYAILDGRRIVPTSRTKRKNAGSSIVKVVWNDETYTGVITHIFRHDQLSVMDEILWAEILWMAKLDMCAVNGNPWSDFPELEVEFWRHDYYHQPGTLGVPPSVIPFKVIWCPAACGELKLYRPPMWVTTTLPRVRSQHMSLMSVANMIYSILLF</sequence>
<protein>
    <submittedName>
        <fullName evidence="1">Uncharacterized protein</fullName>
    </submittedName>
</protein>
<accession>A0AA39MN35</accession>
<name>A0AA39MN35_ARMTA</name>
<comment type="caution">
    <text evidence="1">The sequence shown here is derived from an EMBL/GenBank/DDBJ whole genome shotgun (WGS) entry which is preliminary data.</text>
</comment>
<proteinExistence type="predicted"/>
<reference evidence="1" key="1">
    <citation type="submission" date="2023-06" db="EMBL/GenBank/DDBJ databases">
        <authorList>
            <consortium name="Lawrence Berkeley National Laboratory"/>
            <person name="Ahrendt S."/>
            <person name="Sahu N."/>
            <person name="Indic B."/>
            <person name="Wong-Bajracharya J."/>
            <person name="Merenyi Z."/>
            <person name="Ke H.-M."/>
            <person name="Monk M."/>
            <person name="Kocsube S."/>
            <person name="Drula E."/>
            <person name="Lipzen A."/>
            <person name="Balint B."/>
            <person name="Henrissat B."/>
            <person name="Andreopoulos B."/>
            <person name="Martin F.M."/>
            <person name="Harder C.B."/>
            <person name="Rigling D."/>
            <person name="Ford K.L."/>
            <person name="Foster G.D."/>
            <person name="Pangilinan J."/>
            <person name="Papanicolaou A."/>
            <person name="Barry K."/>
            <person name="LaButti K."/>
            <person name="Viragh M."/>
            <person name="Koriabine M."/>
            <person name="Yan M."/>
            <person name="Riley R."/>
            <person name="Champramary S."/>
            <person name="Plett K.L."/>
            <person name="Tsai I.J."/>
            <person name="Slot J."/>
            <person name="Sipos G."/>
            <person name="Plett J."/>
            <person name="Nagy L.G."/>
            <person name="Grigoriev I.V."/>
        </authorList>
    </citation>
    <scope>NUCLEOTIDE SEQUENCE</scope>
    <source>
        <strain evidence="1">CCBAS 213</strain>
    </source>
</reference>
<evidence type="ECO:0000313" key="2">
    <source>
        <dbReference type="Proteomes" id="UP001175211"/>
    </source>
</evidence>